<dbReference type="Proteomes" id="UP000186336">
    <property type="component" value="Chromosome"/>
</dbReference>
<evidence type="ECO:0000313" key="2">
    <source>
        <dbReference type="Proteomes" id="UP000186336"/>
    </source>
</evidence>
<reference evidence="1 2" key="1">
    <citation type="submission" date="2017-01" db="EMBL/GenBank/DDBJ databases">
        <title>Complete genome of Tateyamaria omphalii DOK1-4 isolated from seawater in Dokdo.</title>
        <authorList>
            <person name="Kim J.H."/>
            <person name="Chi W.-J."/>
        </authorList>
    </citation>
    <scope>NUCLEOTIDE SEQUENCE [LARGE SCALE GENOMIC DNA]</scope>
    <source>
        <strain evidence="1 2">DOK1-4</strain>
    </source>
</reference>
<sequence>MCKGSIRMLKISADILDLLDTTLDPFDSEIKALVRVEVAAHLAEHAAYQIPEHEDCAALPRLIEAAAELNRLVVILADRIDGSSPLTASLTKT</sequence>
<dbReference type="KEGG" id="tom:BWR18_01690"/>
<gene>
    <name evidence="1" type="ORF">BWR18_01690</name>
</gene>
<organism evidence="1 2">
    <name type="scientific">Tateyamaria omphalii</name>
    <dbReference type="NCBI Taxonomy" id="299262"/>
    <lineage>
        <taxon>Bacteria</taxon>
        <taxon>Pseudomonadati</taxon>
        <taxon>Pseudomonadota</taxon>
        <taxon>Alphaproteobacteria</taxon>
        <taxon>Rhodobacterales</taxon>
        <taxon>Roseobacteraceae</taxon>
        <taxon>Tateyamaria</taxon>
    </lineage>
</organism>
<proteinExistence type="predicted"/>
<dbReference type="AlphaFoldDB" id="A0A1P8MR76"/>
<name>A0A1P8MR76_9RHOB</name>
<evidence type="ECO:0000313" key="1">
    <source>
        <dbReference type="EMBL" id="APX10551.1"/>
    </source>
</evidence>
<keyword evidence="2" id="KW-1185">Reference proteome</keyword>
<protein>
    <submittedName>
        <fullName evidence="1">Uncharacterized protein</fullName>
    </submittedName>
</protein>
<dbReference type="EMBL" id="CP019312">
    <property type="protein sequence ID" value="APX10551.1"/>
    <property type="molecule type" value="Genomic_DNA"/>
</dbReference>
<accession>A0A1P8MR76</accession>